<dbReference type="Proteomes" id="UP001159363">
    <property type="component" value="Chromosome 7"/>
</dbReference>
<evidence type="ECO:0000256" key="2">
    <source>
        <dbReference type="ARBA" id="ARBA00022723"/>
    </source>
</evidence>
<evidence type="ECO:0000256" key="5">
    <source>
        <dbReference type="ARBA" id="ARBA00023242"/>
    </source>
</evidence>
<evidence type="ECO:0000256" key="3">
    <source>
        <dbReference type="ARBA" id="ARBA00022771"/>
    </source>
</evidence>
<proteinExistence type="predicted"/>
<evidence type="ECO:0000256" key="4">
    <source>
        <dbReference type="ARBA" id="ARBA00022833"/>
    </source>
</evidence>
<dbReference type="PANTHER" id="PTHR46481">
    <property type="entry name" value="ZINC FINGER BED DOMAIN-CONTAINING PROTEIN 4"/>
    <property type="match status" value="1"/>
</dbReference>
<protein>
    <submittedName>
        <fullName evidence="6">Uncharacterized protein</fullName>
    </submittedName>
</protein>
<keyword evidence="2" id="KW-0479">Metal-binding</keyword>
<sequence>MAPETHATLERQLQIHACFTRDSNPEIELMTRPGQWNLDIKSRIRRQFESGLNEFIIRLWGKVEDVLSKSSALSLTTDEWTSRTQDSEFGIILTDSSRRLEIAGKIHVVAHNNVSCITAAVRVSCDVKHGIKCLAHTFQHSVKDALKRVHEYRTIYNKVSHVASHFKHSAVASFVLQTKQTQLGLNHERLLQSCPTLWDSTFMMCDILLRNRSPISVVMVDRVYTKAAIAVKLEICDRDWSLLEGLITLLKPVKAAATNLLF</sequence>
<evidence type="ECO:0000313" key="7">
    <source>
        <dbReference type="Proteomes" id="UP001159363"/>
    </source>
</evidence>
<evidence type="ECO:0000256" key="1">
    <source>
        <dbReference type="ARBA" id="ARBA00004123"/>
    </source>
</evidence>
<accession>A0ABQ9GXC9</accession>
<dbReference type="InterPro" id="IPR052035">
    <property type="entry name" value="ZnF_BED_domain_contain"/>
</dbReference>
<comment type="subcellular location">
    <subcellularLocation>
        <location evidence="1">Nucleus</location>
    </subcellularLocation>
</comment>
<dbReference type="PANTHER" id="PTHR46481:SF10">
    <property type="entry name" value="ZINC FINGER BED DOMAIN-CONTAINING PROTEIN 39"/>
    <property type="match status" value="1"/>
</dbReference>
<dbReference type="InterPro" id="IPR012337">
    <property type="entry name" value="RNaseH-like_sf"/>
</dbReference>
<keyword evidence="7" id="KW-1185">Reference proteome</keyword>
<dbReference type="EMBL" id="JARBHB010000008">
    <property type="protein sequence ID" value="KAJ8876653.1"/>
    <property type="molecule type" value="Genomic_DNA"/>
</dbReference>
<dbReference type="SUPFAM" id="SSF53098">
    <property type="entry name" value="Ribonuclease H-like"/>
    <property type="match status" value="1"/>
</dbReference>
<comment type="caution">
    <text evidence="6">The sequence shown here is derived from an EMBL/GenBank/DDBJ whole genome shotgun (WGS) entry which is preliminary data.</text>
</comment>
<keyword evidence="5" id="KW-0539">Nucleus</keyword>
<organism evidence="6 7">
    <name type="scientific">Dryococelus australis</name>
    <dbReference type="NCBI Taxonomy" id="614101"/>
    <lineage>
        <taxon>Eukaryota</taxon>
        <taxon>Metazoa</taxon>
        <taxon>Ecdysozoa</taxon>
        <taxon>Arthropoda</taxon>
        <taxon>Hexapoda</taxon>
        <taxon>Insecta</taxon>
        <taxon>Pterygota</taxon>
        <taxon>Neoptera</taxon>
        <taxon>Polyneoptera</taxon>
        <taxon>Phasmatodea</taxon>
        <taxon>Verophasmatodea</taxon>
        <taxon>Anareolatae</taxon>
        <taxon>Phasmatidae</taxon>
        <taxon>Eurycanthinae</taxon>
        <taxon>Dryococelus</taxon>
    </lineage>
</organism>
<evidence type="ECO:0000313" key="6">
    <source>
        <dbReference type="EMBL" id="KAJ8876653.1"/>
    </source>
</evidence>
<reference evidence="6 7" key="1">
    <citation type="submission" date="2023-02" db="EMBL/GenBank/DDBJ databases">
        <title>LHISI_Scaffold_Assembly.</title>
        <authorList>
            <person name="Stuart O.P."/>
            <person name="Cleave R."/>
            <person name="Magrath M.J.L."/>
            <person name="Mikheyev A.S."/>
        </authorList>
    </citation>
    <scope>NUCLEOTIDE SEQUENCE [LARGE SCALE GENOMIC DNA]</scope>
    <source>
        <strain evidence="6">Daus_M_001</strain>
        <tissue evidence="6">Leg muscle</tissue>
    </source>
</reference>
<keyword evidence="3" id="KW-0863">Zinc-finger</keyword>
<keyword evidence="4" id="KW-0862">Zinc</keyword>
<name>A0ABQ9GXC9_9NEOP</name>
<gene>
    <name evidence="6" type="ORF">PR048_021100</name>
</gene>